<comment type="similarity">
    <text evidence="1">Belongs to the MurCDEF family. MurT subfamily.</text>
</comment>
<dbReference type="EC" id="6.3.5.13" evidence="1"/>
<keyword evidence="1" id="KW-0547">Nucleotide-binding</keyword>
<dbReference type="PANTHER" id="PTHR23135">
    <property type="entry name" value="MUR LIGASE FAMILY MEMBER"/>
    <property type="match status" value="1"/>
</dbReference>
<dbReference type="InterPro" id="IPR043703">
    <property type="entry name" value="Lipid_II_synth_MurT"/>
</dbReference>
<accession>A0A3S0X6Z2</accession>
<comment type="catalytic activity">
    <reaction evidence="1">
        <text>beta-D-GlcNAc-(1-&gt;4)-Mur2Ac(oyl-L-Ala-gamma-D-Glu-L-Lys-D-Ala-D-Ala)-di-trans,octa-cis-undecaprenyl diphosphate + L-glutamine + ATP + H2O = beta-D-GlcNAc-(1-&gt;4)-Mur2Ac(oyl-L-Ala-D-isoglutaminyl-L-Lys-D-Ala-D-Ala)-di-trans,octa-cis-undecaprenyl diphosphate + L-glutamate + ADP + phosphate + H(+)</text>
        <dbReference type="Rhea" id="RHEA:57928"/>
        <dbReference type="ChEBI" id="CHEBI:15377"/>
        <dbReference type="ChEBI" id="CHEBI:15378"/>
        <dbReference type="ChEBI" id="CHEBI:29985"/>
        <dbReference type="ChEBI" id="CHEBI:30616"/>
        <dbReference type="ChEBI" id="CHEBI:43474"/>
        <dbReference type="ChEBI" id="CHEBI:58359"/>
        <dbReference type="ChEBI" id="CHEBI:60033"/>
        <dbReference type="ChEBI" id="CHEBI:62233"/>
        <dbReference type="ChEBI" id="CHEBI:456216"/>
        <dbReference type="EC" id="6.3.5.13"/>
    </reaction>
</comment>
<dbReference type="AlphaFoldDB" id="A0A3S0X6Z2"/>
<sequence length="425" mass="45604">MGLRYTVPILIGRLARAVTRARGGGSAYPGHLVNRLAPSYLPSLPDQLPGGVVFVLGSNGKSTTTHMVSELLRAHGLKVFTNPTGANLPQGVTSALLSEVSITGKLSADVAVLEIDEAYAVKLAQTLRPSIVLMLNVQVDQLFRFYETERVADMMIDTGVLAATNVVTNREDPYLSKVARKIAGVRPAVSYFGASAEVVAQSAHGLVNAEDFRDADAVGDVDAASEVVGWSGTTATIAIGGETLDVVLPARGLHYAVDAAAALQTARLVLESQFSADRAVEAFRVMRPAYGRGELLQFGSEQVEITMFKNGASLQLNLDAFDTPPEQVLLAIDEGTPDISWIYDVDFTGLDHVDVISGAKGWQVALRLEHAGIPVHHIEPDLKKGIEIMRGMPAPTSGRKAWIVNYEQMMYARKLVGQGDMEIAR</sequence>
<dbReference type="Pfam" id="PF08245">
    <property type="entry name" value="Mur_ligase_M"/>
    <property type="match status" value="1"/>
</dbReference>
<dbReference type="GO" id="GO:0005524">
    <property type="term" value="F:ATP binding"/>
    <property type="evidence" value="ECO:0007669"/>
    <property type="project" value="UniProtKB-UniRule"/>
</dbReference>
<keyword evidence="1" id="KW-0961">Cell wall biogenesis/degradation</keyword>
<organism evidence="4 5">
    <name type="scientific">Labedella endophytica</name>
    <dbReference type="NCBI Taxonomy" id="1523160"/>
    <lineage>
        <taxon>Bacteria</taxon>
        <taxon>Bacillati</taxon>
        <taxon>Actinomycetota</taxon>
        <taxon>Actinomycetes</taxon>
        <taxon>Micrococcales</taxon>
        <taxon>Microbacteriaceae</taxon>
        <taxon>Labedella</taxon>
    </lineage>
</organism>
<keyword evidence="1" id="KW-0479">Metal-binding</keyword>
<reference evidence="4 5" key="1">
    <citation type="submission" date="2018-12" db="EMBL/GenBank/DDBJ databases">
        <authorList>
            <person name="Li F."/>
        </authorList>
    </citation>
    <scope>NUCLEOTIDE SEQUENCE [LARGE SCALE GENOMIC DNA]</scope>
    <source>
        <strain evidence="4 5">EGI 6500705</strain>
    </source>
</reference>
<evidence type="ECO:0000259" key="2">
    <source>
        <dbReference type="Pfam" id="PF08245"/>
    </source>
</evidence>
<dbReference type="GO" id="GO:0008360">
    <property type="term" value="P:regulation of cell shape"/>
    <property type="evidence" value="ECO:0007669"/>
    <property type="project" value="UniProtKB-KW"/>
</dbReference>
<comment type="caution">
    <text evidence="4">The sequence shown here is derived from an EMBL/GenBank/DDBJ whole genome shotgun (WGS) entry which is preliminary data.</text>
</comment>
<feature type="domain" description="Mur ligase central" evidence="2">
    <location>
        <begin position="57"/>
        <end position="201"/>
    </location>
</feature>
<dbReference type="OrthoDB" id="9803907at2"/>
<keyword evidence="5" id="KW-1185">Reference proteome</keyword>
<evidence type="ECO:0000313" key="5">
    <source>
        <dbReference type="Proteomes" id="UP000274909"/>
    </source>
</evidence>
<dbReference type="GO" id="GO:0016881">
    <property type="term" value="F:acid-amino acid ligase activity"/>
    <property type="evidence" value="ECO:0007669"/>
    <property type="project" value="InterPro"/>
</dbReference>
<keyword evidence="1" id="KW-0436">Ligase</keyword>
<dbReference type="GO" id="GO:0046872">
    <property type="term" value="F:metal ion binding"/>
    <property type="evidence" value="ECO:0007669"/>
    <property type="project" value="UniProtKB-KW"/>
</dbReference>
<keyword evidence="1" id="KW-0133">Cell shape</keyword>
<feature type="domain" description="Lipid II isoglutaminyl synthase (glutamine-hydrolyzing) subunit MurT C-terminal" evidence="3">
    <location>
        <begin position="309"/>
        <end position="388"/>
    </location>
</feature>
<dbReference type="GO" id="GO:0140282">
    <property type="term" value="F:carbon-nitrogen ligase activity on lipid II"/>
    <property type="evidence" value="ECO:0007669"/>
    <property type="project" value="UniProtKB-UniRule"/>
</dbReference>
<comment type="catalytic activity">
    <reaction evidence="1">
        <text>beta-D-GlcNAc-(1-&gt;4)-Mur2Ac(oyl-L-Ala-gamma-D-O-P-Glu-L-Lys-D-Ala-D-Ala)-di-trans,octa-cis-undecaprenyl diphosphate + NH4(+) = beta-D-GlcNAc-(1-&gt;4)-Mur2Ac(oyl-L-Ala-D-isoglutaminyl-L-Lys-D-Ala-D-Ala)-di-trans,octa-cis-undecaprenyl diphosphate + phosphate + H(+)</text>
        <dbReference type="Rhea" id="RHEA:57932"/>
        <dbReference type="ChEBI" id="CHEBI:15378"/>
        <dbReference type="ChEBI" id="CHEBI:28938"/>
        <dbReference type="ChEBI" id="CHEBI:43474"/>
        <dbReference type="ChEBI" id="CHEBI:62233"/>
        <dbReference type="ChEBI" id="CHEBI:143132"/>
    </reaction>
</comment>
<comment type="function">
    <text evidence="1">The lipid II isoglutaminyl synthase complex catalyzes the formation of alpha-D-isoglutamine in the cell wall lipid II stem peptide. The MurT subunit catalyzes the ATP-dependent amidation of D-glutamate residue of lipid II, converting it to an isoglutamine residue.</text>
</comment>
<evidence type="ECO:0000259" key="3">
    <source>
        <dbReference type="Pfam" id="PF08353"/>
    </source>
</evidence>
<dbReference type="SUPFAM" id="SSF53623">
    <property type="entry name" value="MurD-like peptide ligases, catalytic domain"/>
    <property type="match status" value="1"/>
</dbReference>
<keyword evidence="1" id="KW-0067">ATP-binding</keyword>
<dbReference type="Proteomes" id="UP000274909">
    <property type="component" value="Unassembled WGS sequence"/>
</dbReference>
<name>A0A3S0X6Z2_9MICO</name>
<gene>
    <name evidence="1" type="primary">murT</name>
    <name evidence="4" type="ORF">ELQ94_04210</name>
</gene>
<dbReference type="InterPro" id="IPR036565">
    <property type="entry name" value="Mur-like_cat_sf"/>
</dbReference>
<dbReference type="PANTHER" id="PTHR23135:SF7">
    <property type="entry name" value="LIPID II ISOGLUTAMINYL SYNTHASE (GLUTAMINE-HYDROLYZING) SUBUNIT MURT"/>
    <property type="match status" value="1"/>
</dbReference>
<dbReference type="GO" id="GO:0071555">
    <property type="term" value="P:cell wall organization"/>
    <property type="evidence" value="ECO:0007669"/>
    <property type="project" value="UniProtKB-KW"/>
</dbReference>
<comment type="caution">
    <text evidence="1">Lacks conserved residue(s) required for the propagation of feature annotation.</text>
</comment>
<protein>
    <recommendedName>
        <fullName evidence="1">Lipid II isoglutaminyl synthase (glutamine-hydrolyzing) subunit MurT</fullName>
        <ecNumber evidence="1">6.3.5.13</ecNumber>
    </recommendedName>
</protein>
<proteinExistence type="inferred from homology"/>
<comment type="catalytic activity">
    <reaction evidence="1">
        <text>beta-D-GlcNAc-(1-&gt;4)-Mur2Ac(oyl-L-Ala-gamma-D-Glu-L-Lys-D-Ala-D-Ala)-di-trans,octa-cis-undecaprenyl diphosphate + ATP = beta-D-GlcNAc-(1-&gt;4)-Mur2Ac(oyl-L-Ala-gamma-D-O-P-Glu-L-Lys-D-Ala-D-Ala)-di-trans,octa-cis-undecaprenyl diphosphate + ADP</text>
        <dbReference type="Rhea" id="RHEA:59488"/>
        <dbReference type="ChEBI" id="CHEBI:30616"/>
        <dbReference type="ChEBI" id="CHEBI:60033"/>
        <dbReference type="ChEBI" id="CHEBI:143132"/>
        <dbReference type="ChEBI" id="CHEBI:456216"/>
    </reaction>
</comment>
<dbReference type="InterPro" id="IPR013564">
    <property type="entry name" value="MurT_C"/>
</dbReference>
<dbReference type="HAMAP" id="MF_02214">
    <property type="entry name" value="Lipid_II_synth_MurT"/>
    <property type="match status" value="1"/>
</dbReference>
<dbReference type="EMBL" id="RZGZ01000002">
    <property type="protein sequence ID" value="RUR00770.1"/>
    <property type="molecule type" value="Genomic_DNA"/>
</dbReference>
<dbReference type="InterPro" id="IPR013221">
    <property type="entry name" value="Mur_ligase_cen"/>
</dbReference>
<dbReference type="GO" id="GO:0009252">
    <property type="term" value="P:peptidoglycan biosynthetic process"/>
    <property type="evidence" value="ECO:0007669"/>
    <property type="project" value="UniProtKB-UniRule"/>
</dbReference>
<dbReference type="RefSeq" id="WP_127047555.1">
    <property type="nucleotide sequence ID" value="NZ_RZGZ01000002.1"/>
</dbReference>
<evidence type="ECO:0000256" key="1">
    <source>
        <dbReference type="HAMAP-Rule" id="MF_02214"/>
    </source>
</evidence>
<keyword evidence="1" id="KW-0573">Peptidoglycan synthesis</keyword>
<evidence type="ECO:0000313" key="4">
    <source>
        <dbReference type="EMBL" id="RUR00770.1"/>
    </source>
</evidence>
<dbReference type="Gene3D" id="3.40.1190.10">
    <property type="entry name" value="Mur-like, catalytic domain"/>
    <property type="match status" value="1"/>
</dbReference>
<dbReference type="Pfam" id="PF08353">
    <property type="entry name" value="MurT_C"/>
    <property type="match status" value="1"/>
</dbReference>
<dbReference type="UniPathway" id="UPA00219"/>
<comment type="subunit">
    <text evidence="1">Forms a heterodimer with GatD.</text>
</comment>
<comment type="pathway">
    <text evidence="1">Cell wall biogenesis; peptidoglycan biosynthesis.</text>
</comment>